<keyword evidence="2" id="KW-0413">Isomerase</keyword>
<gene>
    <name evidence="2" type="ORF">BEL07_05050</name>
</gene>
<evidence type="ECO:0000313" key="3">
    <source>
        <dbReference type="Proteomes" id="UP000178953"/>
    </source>
</evidence>
<dbReference type="EMBL" id="MCHX01000008">
    <property type="protein sequence ID" value="OFJ54919.1"/>
    <property type="molecule type" value="Genomic_DNA"/>
</dbReference>
<dbReference type="Gene3D" id="3.10.450.50">
    <property type="match status" value="1"/>
</dbReference>
<dbReference type="AlphaFoldDB" id="A0A1E8QA83"/>
<dbReference type="Pfam" id="PF12680">
    <property type="entry name" value="SnoaL_2"/>
    <property type="match status" value="1"/>
</dbReference>
<dbReference type="Proteomes" id="UP000178953">
    <property type="component" value="Unassembled WGS sequence"/>
</dbReference>
<organism evidence="2 3">
    <name type="scientific">Mycolicibacterium grossiae</name>
    <dbReference type="NCBI Taxonomy" id="1552759"/>
    <lineage>
        <taxon>Bacteria</taxon>
        <taxon>Bacillati</taxon>
        <taxon>Actinomycetota</taxon>
        <taxon>Actinomycetes</taxon>
        <taxon>Mycobacteriales</taxon>
        <taxon>Mycobacteriaceae</taxon>
        <taxon>Mycolicibacterium</taxon>
    </lineage>
</organism>
<dbReference type="OrthoDB" id="129343at2"/>
<accession>A0A1E8QA83</accession>
<protein>
    <submittedName>
        <fullName evidence="2">Ketosteroid isomerase</fullName>
    </submittedName>
</protein>
<keyword evidence="3" id="KW-1185">Reference proteome</keyword>
<evidence type="ECO:0000259" key="1">
    <source>
        <dbReference type="Pfam" id="PF12680"/>
    </source>
</evidence>
<sequence>MSENVEAVKRAYETAEKKDLEGWIDAFTPDGVFTDFSVGAQYRGRELADTVRNYGTAFSDMHRELYRIYEDGDVVIVQLALQGTHDGPLTLPFGTLPPTGKKMDAPCCDVFEMQDGKIKRFDCYPEGSIIFAQLGVLTHLADSLS</sequence>
<dbReference type="InterPro" id="IPR037401">
    <property type="entry name" value="SnoaL-like"/>
</dbReference>
<dbReference type="SUPFAM" id="SSF54427">
    <property type="entry name" value="NTF2-like"/>
    <property type="match status" value="1"/>
</dbReference>
<dbReference type="InterPro" id="IPR032710">
    <property type="entry name" value="NTF2-like_dom_sf"/>
</dbReference>
<name>A0A1E8QA83_9MYCO</name>
<dbReference type="RefSeq" id="WP_070352001.1">
    <property type="nucleotide sequence ID" value="NZ_CP043474.1"/>
</dbReference>
<dbReference type="GO" id="GO:0016853">
    <property type="term" value="F:isomerase activity"/>
    <property type="evidence" value="ECO:0007669"/>
    <property type="project" value="UniProtKB-KW"/>
</dbReference>
<feature type="domain" description="SnoaL-like" evidence="1">
    <location>
        <begin position="8"/>
        <end position="120"/>
    </location>
</feature>
<evidence type="ECO:0000313" key="2">
    <source>
        <dbReference type="EMBL" id="OFJ54919.1"/>
    </source>
</evidence>
<reference evidence="2 3" key="1">
    <citation type="submission" date="2016-09" db="EMBL/GenBank/DDBJ databases">
        <title>genome sequence of Mycobacterium sp. 739 SCH.</title>
        <authorList>
            <person name="Greninger A.L."/>
            <person name="Qin X."/>
            <person name="Jerome K."/>
            <person name="Vora S."/>
            <person name="Quinn K."/>
        </authorList>
    </citation>
    <scope>NUCLEOTIDE SEQUENCE [LARGE SCALE GENOMIC DNA]</scope>
    <source>
        <strain evidence="2 3">SCH</strain>
    </source>
</reference>
<proteinExistence type="predicted"/>
<comment type="caution">
    <text evidence="2">The sequence shown here is derived from an EMBL/GenBank/DDBJ whole genome shotgun (WGS) entry which is preliminary data.</text>
</comment>